<gene>
    <name evidence="2" type="ORF">LCGC14_1706990</name>
</gene>
<evidence type="ECO:0000259" key="1">
    <source>
        <dbReference type="Pfam" id="PF02852"/>
    </source>
</evidence>
<dbReference type="Gene3D" id="3.30.390.30">
    <property type="match status" value="1"/>
</dbReference>
<name>A0A0F9HFW1_9ZZZZ</name>
<proteinExistence type="predicted"/>
<accession>A0A0F9HFW1</accession>
<dbReference type="EMBL" id="LAZR01015164">
    <property type="protein sequence ID" value="KKM14351.1"/>
    <property type="molecule type" value="Genomic_DNA"/>
</dbReference>
<dbReference type="InterPro" id="IPR016156">
    <property type="entry name" value="FAD/NAD-linked_Rdtase_dimer_sf"/>
</dbReference>
<dbReference type="SUPFAM" id="SSF55424">
    <property type="entry name" value="FAD/NAD-linked reductases, dimerisation (C-terminal) domain"/>
    <property type="match status" value="1"/>
</dbReference>
<reference evidence="2" key="1">
    <citation type="journal article" date="2015" name="Nature">
        <title>Complex archaea that bridge the gap between prokaryotes and eukaryotes.</title>
        <authorList>
            <person name="Spang A."/>
            <person name="Saw J.H."/>
            <person name="Jorgensen S.L."/>
            <person name="Zaremba-Niedzwiedzka K."/>
            <person name="Martijn J."/>
            <person name="Lind A.E."/>
            <person name="van Eijk R."/>
            <person name="Schleper C."/>
            <person name="Guy L."/>
            <person name="Ettema T.J."/>
        </authorList>
    </citation>
    <scope>NUCLEOTIDE SEQUENCE</scope>
</reference>
<evidence type="ECO:0000313" key="2">
    <source>
        <dbReference type="EMBL" id="KKM14351.1"/>
    </source>
</evidence>
<sequence>IGYEVGELIGGMSLAINMEATSLEISNTIFPHPTLSEVFAEAFHAIEGKAIHI</sequence>
<dbReference type="InterPro" id="IPR004099">
    <property type="entry name" value="Pyr_nucl-diS_OxRdtase_dimer"/>
</dbReference>
<feature type="non-terminal residue" evidence="2">
    <location>
        <position position="1"/>
    </location>
</feature>
<protein>
    <recommendedName>
        <fullName evidence="1">Pyridine nucleotide-disulphide oxidoreductase dimerisation domain-containing protein</fullName>
    </recommendedName>
</protein>
<dbReference type="Pfam" id="PF02852">
    <property type="entry name" value="Pyr_redox_dim"/>
    <property type="match status" value="1"/>
</dbReference>
<comment type="caution">
    <text evidence="2">The sequence shown here is derived from an EMBL/GenBank/DDBJ whole genome shotgun (WGS) entry which is preliminary data.</text>
</comment>
<dbReference type="AlphaFoldDB" id="A0A0F9HFW1"/>
<organism evidence="2">
    <name type="scientific">marine sediment metagenome</name>
    <dbReference type="NCBI Taxonomy" id="412755"/>
    <lineage>
        <taxon>unclassified sequences</taxon>
        <taxon>metagenomes</taxon>
        <taxon>ecological metagenomes</taxon>
    </lineage>
</organism>
<feature type="domain" description="Pyridine nucleotide-disulphide oxidoreductase dimerisation" evidence="1">
    <location>
        <begin position="1"/>
        <end position="42"/>
    </location>
</feature>